<dbReference type="EMBL" id="JAAIUW010000009">
    <property type="protein sequence ID" value="KAF7816371.1"/>
    <property type="molecule type" value="Genomic_DNA"/>
</dbReference>
<dbReference type="OrthoDB" id="10600857at2759"/>
<sequence>MDEEGFCFGYSTTATGGGIQRDRIDPKSLNPSHLIP</sequence>
<dbReference type="AlphaFoldDB" id="A0A834T7A3"/>
<protein>
    <submittedName>
        <fullName evidence="2">Uncharacterized protein</fullName>
    </submittedName>
</protein>
<evidence type="ECO:0000256" key="1">
    <source>
        <dbReference type="SAM" id="MobiDB-lite"/>
    </source>
</evidence>
<accession>A0A834T7A3</accession>
<organism evidence="2 3">
    <name type="scientific">Senna tora</name>
    <dbReference type="NCBI Taxonomy" id="362788"/>
    <lineage>
        <taxon>Eukaryota</taxon>
        <taxon>Viridiplantae</taxon>
        <taxon>Streptophyta</taxon>
        <taxon>Embryophyta</taxon>
        <taxon>Tracheophyta</taxon>
        <taxon>Spermatophyta</taxon>
        <taxon>Magnoliopsida</taxon>
        <taxon>eudicotyledons</taxon>
        <taxon>Gunneridae</taxon>
        <taxon>Pentapetalae</taxon>
        <taxon>rosids</taxon>
        <taxon>fabids</taxon>
        <taxon>Fabales</taxon>
        <taxon>Fabaceae</taxon>
        <taxon>Caesalpinioideae</taxon>
        <taxon>Cassia clade</taxon>
        <taxon>Senna</taxon>
    </lineage>
</organism>
<name>A0A834T7A3_9FABA</name>
<keyword evidence="3" id="KW-1185">Reference proteome</keyword>
<gene>
    <name evidence="2" type="ORF">G2W53_030340</name>
</gene>
<evidence type="ECO:0000313" key="2">
    <source>
        <dbReference type="EMBL" id="KAF7816371.1"/>
    </source>
</evidence>
<dbReference type="Proteomes" id="UP000634136">
    <property type="component" value="Unassembled WGS sequence"/>
</dbReference>
<feature type="region of interest" description="Disordered" evidence="1">
    <location>
        <begin position="11"/>
        <end position="36"/>
    </location>
</feature>
<reference evidence="2" key="1">
    <citation type="submission" date="2020-09" db="EMBL/GenBank/DDBJ databases">
        <title>Genome-Enabled Discovery of Anthraquinone Biosynthesis in Senna tora.</title>
        <authorList>
            <person name="Kang S.-H."/>
            <person name="Pandey R.P."/>
            <person name="Lee C.-M."/>
            <person name="Sim J.-S."/>
            <person name="Jeong J.-T."/>
            <person name="Choi B.-S."/>
            <person name="Jung M."/>
            <person name="Ginzburg D."/>
            <person name="Zhao K."/>
            <person name="Won S.Y."/>
            <person name="Oh T.-J."/>
            <person name="Yu Y."/>
            <person name="Kim N.-H."/>
            <person name="Lee O.R."/>
            <person name="Lee T.-H."/>
            <person name="Bashyal P."/>
            <person name="Kim T.-S."/>
            <person name="Lee W.-H."/>
            <person name="Kawkins C."/>
            <person name="Kim C.-K."/>
            <person name="Kim J.S."/>
            <person name="Ahn B.O."/>
            <person name="Rhee S.Y."/>
            <person name="Sohng J.K."/>
        </authorList>
    </citation>
    <scope>NUCLEOTIDE SEQUENCE</scope>
    <source>
        <tissue evidence="2">Leaf</tissue>
    </source>
</reference>
<proteinExistence type="predicted"/>
<comment type="caution">
    <text evidence="2">The sequence shown here is derived from an EMBL/GenBank/DDBJ whole genome shotgun (WGS) entry which is preliminary data.</text>
</comment>
<evidence type="ECO:0000313" key="3">
    <source>
        <dbReference type="Proteomes" id="UP000634136"/>
    </source>
</evidence>